<sequence length="308" mass="35005">MKTKLMENRCKFWVPKKSRFCANSPLQNSLFCGNHTPRTNNQWIPCPIDPSHSVLQENLGSHLRRCPLVKQVQSLSTQPFYQKGVNAGKEDEQEEPETGIPTSGFDIVTSEMKRNAVYSLNISEFFEMIGKIESVHAQICNDIKDSYKIPEACGVWIKGEVDRNVPFQEKHVAQQASMLGNLEEFGVLERIDGKENCELVERAENSNGVPAVVEFGAGRGYLTQMLADCYGIRRVFLVERKAYKLKADRSLRQKESLILERLRIDIEDLNLNAVESLQRLPYIAIGKHLCGPATGKLLYLHFHNDCYN</sequence>
<organism evidence="15 16">
    <name type="scientific">Gossypium raimondii</name>
    <name type="common">Peruvian cotton</name>
    <name type="synonym">Gossypium klotzschianum subsp. raimondii</name>
    <dbReference type="NCBI Taxonomy" id="29730"/>
    <lineage>
        <taxon>Eukaryota</taxon>
        <taxon>Viridiplantae</taxon>
        <taxon>Streptophyta</taxon>
        <taxon>Embryophyta</taxon>
        <taxon>Tracheophyta</taxon>
        <taxon>Spermatophyta</taxon>
        <taxon>Magnoliopsida</taxon>
        <taxon>eudicotyledons</taxon>
        <taxon>Gunneridae</taxon>
        <taxon>Pentapetalae</taxon>
        <taxon>rosids</taxon>
        <taxon>malvids</taxon>
        <taxon>Malvales</taxon>
        <taxon>Malvaceae</taxon>
        <taxon>Malvoideae</taxon>
        <taxon>Gossypium</taxon>
    </lineage>
</organism>
<feature type="region of interest" description="Disordered" evidence="13">
    <location>
        <begin position="86"/>
        <end position="105"/>
    </location>
</feature>
<dbReference type="InterPro" id="IPR007871">
    <property type="entry name" value="Methyltransferase_TRM13"/>
</dbReference>
<dbReference type="EC" id="2.1.1.225" evidence="12"/>
<keyword evidence="8 12" id="KW-0862">Zinc</keyword>
<keyword evidence="4 12" id="KW-0949">S-adenosyl-L-methionine</keyword>
<dbReference type="GO" id="GO:0106050">
    <property type="term" value="F:tRNA 2'-O-methyltransferase activity"/>
    <property type="evidence" value="ECO:0007669"/>
    <property type="project" value="UniProtKB-UniRule"/>
</dbReference>
<dbReference type="SUPFAM" id="SSF53335">
    <property type="entry name" value="S-adenosyl-L-methionine-dependent methyltransferases"/>
    <property type="match status" value="1"/>
</dbReference>
<keyword evidence="7 12" id="KW-0863">Zinc-finger</keyword>
<evidence type="ECO:0000256" key="2">
    <source>
        <dbReference type="ARBA" id="ARBA00022603"/>
    </source>
</evidence>
<dbReference type="GO" id="GO:0008270">
    <property type="term" value="F:zinc ion binding"/>
    <property type="evidence" value="ECO:0007669"/>
    <property type="project" value="UniProtKB-KW"/>
</dbReference>
<evidence type="ECO:0000259" key="14">
    <source>
        <dbReference type="PROSITE" id="PS51800"/>
    </source>
</evidence>
<dbReference type="PANTHER" id="PTHR12998:SF0">
    <property type="entry name" value="TRNA:M(4)X MODIFICATION ENZYME TRM13 HOMOLOG"/>
    <property type="match status" value="1"/>
</dbReference>
<dbReference type="InterPro" id="IPR022776">
    <property type="entry name" value="TRM13/UPF0224_CHHC_Znf_dom"/>
</dbReference>
<keyword evidence="2 12" id="KW-0489">Methyltransferase</keyword>
<evidence type="ECO:0000256" key="13">
    <source>
        <dbReference type="SAM" id="MobiDB-lite"/>
    </source>
</evidence>
<dbReference type="Gramene" id="KJB09506">
    <property type="protein sequence ID" value="KJB09506"/>
    <property type="gene ID" value="B456_001G146600"/>
</dbReference>
<dbReference type="Proteomes" id="UP000032304">
    <property type="component" value="Chromosome 1"/>
</dbReference>
<feature type="domain" description="CHHC U11-48K-type" evidence="14">
    <location>
        <begin position="43"/>
        <end position="70"/>
    </location>
</feature>
<evidence type="ECO:0000256" key="10">
    <source>
        <dbReference type="ARBA" id="ARBA00048635"/>
    </source>
</evidence>
<dbReference type="InterPro" id="IPR029063">
    <property type="entry name" value="SAM-dependent_MTases_sf"/>
</dbReference>
<accession>A0A0D2PZ64</accession>
<dbReference type="AlphaFoldDB" id="A0A0D2PZ64"/>
<evidence type="ECO:0000256" key="12">
    <source>
        <dbReference type="RuleBase" id="RU367103"/>
    </source>
</evidence>
<comment type="function">
    <text evidence="12">tRNA methylase which 2'-O-methylates cytidine(4) in tRNA(Pro) and tRNA(Gly)(GCC), and adenosine(4) in tRNA(His).</text>
</comment>
<evidence type="ECO:0000313" key="16">
    <source>
        <dbReference type="Proteomes" id="UP000032304"/>
    </source>
</evidence>
<dbReference type="InterPro" id="IPR039044">
    <property type="entry name" value="Trm13"/>
</dbReference>
<evidence type="ECO:0000256" key="8">
    <source>
        <dbReference type="ARBA" id="ARBA00022833"/>
    </source>
</evidence>
<dbReference type="Pfam" id="PF05253">
    <property type="entry name" value="zf-U11-48K"/>
    <property type="match status" value="1"/>
</dbReference>
<comment type="catalytic activity">
    <reaction evidence="11 12">
        <text>adenosine(4) in tRNA(His) + S-adenosyl-L-methionine = 2'-O-methyladenosine(4) in tRNA(His) + S-adenosyl-L-homocysteine + H(+)</text>
        <dbReference type="Rhea" id="RHEA:43196"/>
        <dbReference type="Rhea" id="RHEA-COMP:10401"/>
        <dbReference type="Rhea" id="RHEA-COMP:10402"/>
        <dbReference type="ChEBI" id="CHEBI:15378"/>
        <dbReference type="ChEBI" id="CHEBI:57856"/>
        <dbReference type="ChEBI" id="CHEBI:59789"/>
        <dbReference type="ChEBI" id="CHEBI:74411"/>
        <dbReference type="ChEBI" id="CHEBI:74477"/>
        <dbReference type="EC" id="2.1.1.225"/>
    </reaction>
</comment>
<protein>
    <recommendedName>
        <fullName evidence="12">tRNA:m(4)X modification enzyme TRM13</fullName>
        <ecNumber evidence="12">2.1.1.225</ecNumber>
    </recommendedName>
</protein>
<gene>
    <name evidence="15" type="ORF">B456_001G146600</name>
</gene>
<comment type="similarity">
    <text evidence="1 12">Belongs to the methyltransferase TRM13 family.</text>
</comment>
<dbReference type="Pfam" id="PF05206">
    <property type="entry name" value="TRM13"/>
    <property type="match status" value="1"/>
</dbReference>
<keyword evidence="6 12" id="KW-0479">Metal-binding</keyword>
<keyword evidence="3 12" id="KW-0808">Transferase</keyword>
<dbReference type="EMBL" id="CM001740">
    <property type="protein sequence ID" value="KJB09506.1"/>
    <property type="molecule type" value="Genomic_DNA"/>
</dbReference>
<dbReference type="InterPro" id="IPR021721">
    <property type="entry name" value="Znf_CCCH-type_TRM13"/>
</dbReference>
<keyword evidence="16" id="KW-1185">Reference proteome</keyword>
<evidence type="ECO:0000256" key="4">
    <source>
        <dbReference type="ARBA" id="ARBA00022691"/>
    </source>
</evidence>
<dbReference type="GO" id="GO:0030488">
    <property type="term" value="P:tRNA methylation"/>
    <property type="evidence" value="ECO:0007669"/>
    <property type="project" value="InterPro"/>
</dbReference>
<dbReference type="PROSITE" id="PS51800">
    <property type="entry name" value="ZF_CHHC_U11_48K"/>
    <property type="match status" value="1"/>
</dbReference>
<keyword evidence="5 12" id="KW-0819">tRNA processing</keyword>
<proteinExistence type="inferred from homology"/>
<evidence type="ECO:0000256" key="6">
    <source>
        <dbReference type="ARBA" id="ARBA00022723"/>
    </source>
</evidence>
<evidence type="ECO:0000256" key="5">
    <source>
        <dbReference type="ARBA" id="ARBA00022694"/>
    </source>
</evidence>
<dbReference type="Pfam" id="PF11722">
    <property type="entry name" value="zf-TRM13_CCCH"/>
    <property type="match status" value="1"/>
</dbReference>
<reference evidence="15 16" key="1">
    <citation type="journal article" date="2012" name="Nature">
        <title>Repeated polyploidization of Gossypium genomes and the evolution of spinnable cotton fibres.</title>
        <authorList>
            <person name="Paterson A.H."/>
            <person name="Wendel J.F."/>
            <person name="Gundlach H."/>
            <person name="Guo H."/>
            <person name="Jenkins J."/>
            <person name="Jin D."/>
            <person name="Llewellyn D."/>
            <person name="Showmaker K.C."/>
            <person name="Shu S."/>
            <person name="Udall J."/>
            <person name="Yoo M.J."/>
            <person name="Byers R."/>
            <person name="Chen W."/>
            <person name="Doron-Faigenboim A."/>
            <person name="Duke M.V."/>
            <person name="Gong L."/>
            <person name="Grimwood J."/>
            <person name="Grover C."/>
            <person name="Grupp K."/>
            <person name="Hu G."/>
            <person name="Lee T.H."/>
            <person name="Li J."/>
            <person name="Lin L."/>
            <person name="Liu T."/>
            <person name="Marler B.S."/>
            <person name="Page J.T."/>
            <person name="Roberts A.W."/>
            <person name="Romanel E."/>
            <person name="Sanders W.S."/>
            <person name="Szadkowski E."/>
            <person name="Tan X."/>
            <person name="Tang H."/>
            <person name="Xu C."/>
            <person name="Wang J."/>
            <person name="Wang Z."/>
            <person name="Zhang D."/>
            <person name="Zhang L."/>
            <person name="Ashrafi H."/>
            <person name="Bedon F."/>
            <person name="Bowers J.E."/>
            <person name="Brubaker C.L."/>
            <person name="Chee P.W."/>
            <person name="Das S."/>
            <person name="Gingle A.R."/>
            <person name="Haigler C.H."/>
            <person name="Harker D."/>
            <person name="Hoffmann L.V."/>
            <person name="Hovav R."/>
            <person name="Jones D.C."/>
            <person name="Lemke C."/>
            <person name="Mansoor S."/>
            <person name="ur Rahman M."/>
            <person name="Rainville L.N."/>
            <person name="Rambani A."/>
            <person name="Reddy U.K."/>
            <person name="Rong J.K."/>
            <person name="Saranga Y."/>
            <person name="Scheffler B.E."/>
            <person name="Scheffler J.A."/>
            <person name="Stelly D.M."/>
            <person name="Triplett B.A."/>
            <person name="Van Deynze A."/>
            <person name="Vaslin M.F."/>
            <person name="Waghmare V.N."/>
            <person name="Walford S.A."/>
            <person name="Wright R.J."/>
            <person name="Zaki E.A."/>
            <person name="Zhang T."/>
            <person name="Dennis E.S."/>
            <person name="Mayer K.F."/>
            <person name="Peterson D.G."/>
            <person name="Rokhsar D.S."/>
            <person name="Wang X."/>
            <person name="Schmutz J."/>
        </authorList>
    </citation>
    <scope>NUCLEOTIDE SEQUENCE [LARGE SCALE GENOMIC DNA]</scope>
</reference>
<evidence type="ECO:0000256" key="11">
    <source>
        <dbReference type="ARBA" id="ARBA00049393"/>
    </source>
</evidence>
<name>A0A0D2PZ64_GOSRA</name>
<comment type="catalytic activity">
    <reaction evidence="10 12">
        <text>cytidine(4) in tRNA(Gly)(GCC) + S-adenosyl-L-methionine = 2'-O-methylcytidine(4) in tRNA(Gly)(GCC) + S-adenosyl-L-homocysteine + H(+)</text>
        <dbReference type="Rhea" id="RHEA:43192"/>
        <dbReference type="Rhea" id="RHEA-COMP:10399"/>
        <dbReference type="Rhea" id="RHEA-COMP:10400"/>
        <dbReference type="ChEBI" id="CHEBI:15378"/>
        <dbReference type="ChEBI" id="CHEBI:57856"/>
        <dbReference type="ChEBI" id="CHEBI:59789"/>
        <dbReference type="ChEBI" id="CHEBI:74495"/>
        <dbReference type="ChEBI" id="CHEBI:82748"/>
        <dbReference type="EC" id="2.1.1.225"/>
    </reaction>
</comment>
<evidence type="ECO:0000256" key="9">
    <source>
        <dbReference type="ARBA" id="ARBA00048165"/>
    </source>
</evidence>
<evidence type="ECO:0000313" key="15">
    <source>
        <dbReference type="EMBL" id="KJB09506.1"/>
    </source>
</evidence>
<evidence type="ECO:0000256" key="3">
    <source>
        <dbReference type="ARBA" id="ARBA00022679"/>
    </source>
</evidence>
<evidence type="ECO:0000256" key="1">
    <source>
        <dbReference type="ARBA" id="ARBA00005265"/>
    </source>
</evidence>
<dbReference type="PANTHER" id="PTHR12998">
    <property type="entry name" value="TRNA:M(4)X MODIFICATION ENZYME TRM13 HOMOLOG"/>
    <property type="match status" value="1"/>
</dbReference>
<evidence type="ECO:0000256" key="7">
    <source>
        <dbReference type="ARBA" id="ARBA00022771"/>
    </source>
</evidence>
<comment type="catalytic activity">
    <reaction evidence="9 12">
        <text>cytidine(4) in tRNA(Pro) + S-adenosyl-L-methionine = 2'-O-methylcytidine(4) in tRNA(Pro) + S-adenosyl-L-homocysteine + H(+)</text>
        <dbReference type="Rhea" id="RHEA:32767"/>
        <dbReference type="Rhea" id="RHEA-COMP:10397"/>
        <dbReference type="Rhea" id="RHEA-COMP:10398"/>
        <dbReference type="ChEBI" id="CHEBI:15378"/>
        <dbReference type="ChEBI" id="CHEBI:57856"/>
        <dbReference type="ChEBI" id="CHEBI:59789"/>
        <dbReference type="ChEBI" id="CHEBI:74495"/>
        <dbReference type="ChEBI" id="CHEBI:82748"/>
        <dbReference type="EC" id="2.1.1.225"/>
    </reaction>
</comment>